<dbReference type="InterPro" id="IPR029044">
    <property type="entry name" value="Nucleotide-diphossugar_trans"/>
</dbReference>
<feature type="transmembrane region" description="Helical" evidence="2">
    <location>
        <begin position="833"/>
        <end position="852"/>
    </location>
</feature>
<feature type="transmembrane region" description="Helical" evidence="2">
    <location>
        <begin position="738"/>
        <end position="761"/>
    </location>
</feature>
<dbReference type="OMA" id="HDNNIGW"/>
<evidence type="ECO:0000256" key="1">
    <source>
        <dbReference type="SAM" id="MobiDB-lite"/>
    </source>
</evidence>
<dbReference type="InterPro" id="IPR001173">
    <property type="entry name" value="Glyco_trans_2-like"/>
</dbReference>
<dbReference type="RefSeq" id="XP_016226883.1">
    <property type="nucleotide sequence ID" value="XM_016367365.1"/>
</dbReference>
<dbReference type="VEuPathDB" id="FungiDB:PV10_02979"/>
<dbReference type="OrthoDB" id="38531at2759"/>
<evidence type="ECO:0000313" key="6">
    <source>
        <dbReference type="Proteomes" id="UP000054302"/>
    </source>
</evidence>
<evidence type="ECO:0000259" key="3">
    <source>
        <dbReference type="Pfam" id="PF13632"/>
    </source>
</evidence>
<reference evidence="5 6" key="1">
    <citation type="submission" date="2015-01" db="EMBL/GenBank/DDBJ databases">
        <title>The Genome Sequence of Exophiala mesophila CBS40295.</title>
        <authorList>
            <consortium name="The Broad Institute Genomics Platform"/>
            <person name="Cuomo C."/>
            <person name="de Hoog S."/>
            <person name="Gorbushina A."/>
            <person name="Stielow B."/>
            <person name="Teixiera M."/>
            <person name="Abouelleil A."/>
            <person name="Chapman S.B."/>
            <person name="Priest M."/>
            <person name="Young S.K."/>
            <person name="Wortman J."/>
            <person name="Nusbaum C."/>
            <person name="Birren B."/>
        </authorList>
    </citation>
    <scope>NUCLEOTIDE SEQUENCE [LARGE SCALE GENOMIC DNA]</scope>
    <source>
        <strain evidence="5 6">CBS 40295</strain>
    </source>
</reference>
<feature type="transmembrane region" description="Helical" evidence="2">
    <location>
        <begin position="293"/>
        <end position="314"/>
    </location>
</feature>
<dbReference type="Gene3D" id="3.90.550.10">
    <property type="entry name" value="Spore Coat Polysaccharide Biosynthesis Protein SpsA, Chain A"/>
    <property type="match status" value="1"/>
</dbReference>
<keyword evidence="6" id="KW-1185">Reference proteome</keyword>
<dbReference type="HOGENOM" id="CLU_008220_0_0_1"/>
<accession>A0A0D1ZMW3</accession>
<evidence type="ECO:0000313" key="5">
    <source>
        <dbReference type="EMBL" id="KIV95309.1"/>
    </source>
</evidence>
<feature type="transmembrane region" description="Helical" evidence="2">
    <location>
        <begin position="768"/>
        <end position="787"/>
    </location>
</feature>
<dbReference type="EMBL" id="KN847521">
    <property type="protein sequence ID" value="KIV95309.1"/>
    <property type="molecule type" value="Genomic_DNA"/>
</dbReference>
<proteinExistence type="predicted"/>
<dbReference type="GeneID" id="27320824"/>
<feature type="transmembrane region" description="Helical" evidence="2">
    <location>
        <begin position="260"/>
        <end position="281"/>
    </location>
</feature>
<dbReference type="InterPro" id="IPR057688">
    <property type="entry name" value="DUF7928"/>
</dbReference>
<dbReference type="Pfam" id="PF13632">
    <property type="entry name" value="Glyco_trans_2_3"/>
    <property type="match status" value="1"/>
</dbReference>
<protein>
    <submittedName>
        <fullName evidence="5">Uncharacterized protein</fullName>
    </submittedName>
</protein>
<feature type="compositionally biased region" description="Polar residues" evidence="1">
    <location>
        <begin position="18"/>
        <end position="39"/>
    </location>
</feature>
<dbReference type="AlphaFoldDB" id="A0A0D1ZMW3"/>
<dbReference type="STRING" id="212818.A0A0D1ZMW3"/>
<feature type="domain" description="DUF7928" evidence="4">
    <location>
        <begin position="66"/>
        <end position="216"/>
    </location>
</feature>
<feature type="transmembrane region" description="Helical" evidence="2">
    <location>
        <begin position="699"/>
        <end position="726"/>
    </location>
</feature>
<sequence>MPGTMKPGRVRNRPPRLTIQQGTQYNPQTSSEKSTPTHASVQEQSESLNSSSQAESRPPVSVNNVKYEVMLLYLRQQQLERRWASDNTAEGVVLKRGKHDFICQPAELPKHTNGFYDEIKKLNVKVAMTVRTSAIQLFLKEYKLPFVPFSNGQQLHIIENMSTLSFCKRHHYAAFVRSQGSLVVWDEDPTEVIARAERIEKYLVNMLWTLDSAQDRSFTQIERSKEMIEKSKQVDVQATEVSSTKSESSTKEEKPRKTRIYQSILVAIVSILTIFCLSIGWREIAKEIAIDHTYTRLAILAAAPLQLWLAWFFFTTLVNGISQMIGPVHQVAENSKFYSAVPSERLHNRELPHVTIQCPVFKEGLEAVIIPTVTSVNKAISTYELQGGTANIFFNDDGMQLISDDDARKRVQFYEDNNIGWVARPGHAPKGDENGNNVFIRAGKFKKASNMNYCLAISNRIEEIMSEESRTSAWTQEDEDRSYQNAFDQVFAEHKGRAWGGGDIRMGDYILLIDSDTRVPEDCLLDAVSEMEISPHIAIIQFSSSVLNVTQSFFERAITFFTNLVYTAIRYAVANGDVAAFIGHNAILRWSAVQDVRYTDDSGIEKFWAENTVSEDFDMALRLQSLGYDLRFGTYCGDGFKEGVSLTVYDELSRWEKYAYGCAELLFNPFRYWPTRGPITPMFRRFITSPMSLMAKITILAYIGTYFAIASAWVLTLMNYFLVGWFNGYLDHAYVNSFQIYFGIVIVFQALGTVSLAVFRYRVENRSLVGAFFENLTWLLLLTVYLGGISMHISQAILSYLFSVDMTWGATAKEAKSTSFFREVPIILRRFKFTFAYCIIMITTMIVMAGVGPLGQLVPHDYRITTFTAIFPLGIVVGFHFLLPLVLNPGLMQFTF</sequence>
<feature type="compositionally biased region" description="Low complexity" evidence="1">
    <location>
        <begin position="40"/>
        <end position="56"/>
    </location>
</feature>
<organism evidence="5 6">
    <name type="scientific">Exophiala mesophila</name>
    <name type="common">Black yeast-like fungus</name>
    <dbReference type="NCBI Taxonomy" id="212818"/>
    <lineage>
        <taxon>Eukaryota</taxon>
        <taxon>Fungi</taxon>
        <taxon>Dikarya</taxon>
        <taxon>Ascomycota</taxon>
        <taxon>Pezizomycotina</taxon>
        <taxon>Eurotiomycetes</taxon>
        <taxon>Chaetothyriomycetidae</taxon>
        <taxon>Chaetothyriales</taxon>
        <taxon>Herpotrichiellaceae</taxon>
        <taxon>Exophiala</taxon>
    </lineage>
</organism>
<dbReference type="PANTHER" id="PTHR35408">
    <property type="entry name" value="CHROMOSOME 15, WHOLE GENOME SHOTGUN SEQUENCE"/>
    <property type="match status" value="1"/>
</dbReference>
<keyword evidence="2" id="KW-0472">Membrane</keyword>
<feature type="domain" description="Glycosyltransferase 2-like" evidence="3">
    <location>
        <begin position="509"/>
        <end position="722"/>
    </location>
</feature>
<dbReference type="Pfam" id="PF25550">
    <property type="entry name" value="DUF7928"/>
    <property type="match status" value="1"/>
</dbReference>
<gene>
    <name evidence="5" type="ORF">PV10_02979</name>
</gene>
<feature type="transmembrane region" description="Helical" evidence="2">
    <location>
        <begin position="793"/>
        <end position="812"/>
    </location>
</feature>
<keyword evidence="2" id="KW-1133">Transmembrane helix</keyword>
<evidence type="ECO:0000256" key="2">
    <source>
        <dbReference type="SAM" id="Phobius"/>
    </source>
</evidence>
<dbReference type="SUPFAM" id="SSF53448">
    <property type="entry name" value="Nucleotide-diphospho-sugar transferases"/>
    <property type="match status" value="1"/>
</dbReference>
<keyword evidence="2" id="KW-0812">Transmembrane</keyword>
<name>A0A0D1ZMW3_EXOME</name>
<evidence type="ECO:0000259" key="4">
    <source>
        <dbReference type="Pfam" id="PF25550"/>
    </source>
</evidence>
<dbReference type="PANTHER" id="PTHR35408:SF3">
    <property type="entry name" value="GLYCOSYLTRANSFERASE 2-LIKE DOMAIN-CONTAINING PROTEIN"/>
    <property type="match status" value="1"/>
</dbReference>
<feature type="region of interest" description="Disordered" evidence="1">
    <location>
        <begin position="1"/>
        <end position="59"/>
    </location>
</feature>
<feature type="transmembrane region" description="Helical" evidence="2">
    <location>
        <begin position="864"/>
        <end position="887"/>
    </location>
</feature>
<dbReference type="Proteomes" id="UP000054302">
    <property type="component" value="Unassembled WGS sequence"/>
</dbReference>